<accession>A0A7Y9ATJ9</accession>
<dbReference type="AlphaFoldDB" id="A0A7Y9ATJ9"/>
<comment type="caution">
    <text evidence="8">The sequence shown here is derived from an EMBL/GenBank/DDBJ whole genome shotgun (WGS) entry which is preliminary data.</text>
</comment>
<dbReference type="PANTHER" id="PTHR11819:SF195">
    <property type="entry name" value="SODIUM_GLUCOSE COTRANSPORTER 4"/>
    <property type="match status" value="1"/>
</dbReference>
<feature type="transmembrane region" description="Helical" evidence="7">
    <location>
        <begin position="89"/>
        <end position="111"/>
    </location>
</feature>
<feature type="transmembrane region" description="Helical" evidence="7">
    <location>
        <begin position="132"/>
        <end position="156"/>
    </location>
</feature>
<dbReference type="GO" id="GO:0005886">
    <property type="term" value="C:plasma membrane"/>
    <property type="evidence" value="ECO:0007669"/>
    <property type="project" value="TreeGrafter"/>
</dbReference>
<dbReference type="PROSITE" id="PS50283">
    <property type="entry name" value="NA_SOLUT_SYMP_3"/>
    <property type="match status" value="1"/>
</dbReference>
<feature type="transmembrane region" description="Helical" evidence="7">
    <location>
        <begin position="193"/>
        <end position="213"/>
    </location>
</feature>
<comment type="similarity">
    <text evidence="2 6">Belongs to the sodium:solute symporter (SSF) (TC 2.A.21) family.</text>
</comment>
<evidence type="ECO:0000256" key="6">
    <source>
        <dbReference type="RuleBase" id="RU362091"/>
    </source>
</evidence>
<feature type="transmembrane region" description="Helical" evidence="7">
    <location>
        <begin position="297"/>
        <end position="317"/>
    </location>
</feature>
<keyword evidence="5 7" id="KW-0472">Membrane</keyword>
<dbReference type="InterPro" id="IPR001734">
    <property type="entry name" value="Na/solute_symporter"/>
</dbReference>
<keyword evidence="3 7" id="KW-0812">Transmembrane</keyword>
<comment type="subcellular location">
    <subcellularLocation>
        <location evidence="1">Membrane</location>
        <topology evidence="1">Multi-pass membrane protein</topology>
    </subcellularLocation>
</comment>
<feature type="transmembrane region" description="Helical" evidence="7">
    <location>
        <begin position="539"/>
        <end position="558"/>
    </location>
</feature>
<dbReference type="InterPro" id="IPR038377">
    <property type="entry name" value="Na/Glc_symporter_sf"/>
</dbReference>
<dbReference type="Proteomes" id="UP000521922">
    <property type="component" value="Unassembled WGS sequence"/>
</dbReference>
<organism evidence="8 9">
    <name type="scientific">Kineococcus aurantiacus</name>
    <dbReference type="NCBI Taxonomy" id="37633"/>
    <lineage>
        <taxon>Bacteria</taxon>
        <taxon>Bacillati</taxon>
        <taxon>Actinomycetota</taxon>
        <taxon>Actinomycetes</taxon>
        <taxon>Kineosporiales</taxon>
        <taxon>Kineosporiaceae</taxon>
        <taxon>Kineococcus</taxon>
    </lineage>
</organism>
<feature type="transmembrane region" description="Helical" evidence="7">
    <location>
        <begin position="481"/>
        <end position="501"/>
    </location>
</feature>
<evidence type="ECO:0000313" key="8">
    <source>
        <dbReference type="EMBL" id="NYD21577.1"/>
    </source>
</evidence>
<keyword evidence="9" id="KW-1185">Reference proteome</keyword>
<dbReference type="CDD" id="cd11478">
    <property type="entry name" value="SLC5sbd_u2"/>
    <property type="match status" value="1"/>
</dbReference>
<dbReference type="Gene3D" id="1.20.1730.10">
    <property type="entry name" value="Sodium/glucose cotransporter"/>
    <property type="match status" value="1"/>
</dbReference>
<feature type="transmembrane region" description="Helical" evidence="7">
    <location>
        <begin position="19"/>
        <end position="36"/>
    </location>
</feature>
<evidence type="ECO:0000256" key="7">
    <source>
        <dbReference type="SAM" id="Phobius"/>
    </source>
</evidence>
<evidence type="ECO:0000256" key="3">
    <source>
        <dbReference type="ARBA" id="ARBA00022692"/>
    </source>
</evidence>
<dbReference type="PANTHER" id="PTHR11819">
    <property type="entry name" value="SOLUTE CARRIER FAMILY 5"/>
    <property type="match status" value="1"/>
</dbReference>
<evidence type="ECO:0000256" key="4">
    <source>
        <dbReference type="ARBA" id="ARBA00022989"/>
    </source>
</evidence>
<evidence type="ECO:0000256" key="5">
    <source>
        <dbReference type="ARBA" id="ARBA00023136"/>
    </source>
</evidence>
<feature type="transmembrane region" description="Helical" evidence="7">
    <location>
        <begin position="451"/>
        <end position="469"/>
    </location>
</feature>
<evidence type="ECO:0000256" key="2">
    <source>
        <dbReference type="ARBA" id="ARBA00006434"/>
    </source>
</evidence>
<feature type="transmembrane region" description="Helical" evidence="7">
    <location>
        <begin position="394"/>
        <end position="416"/>
    </location>
</feature>
<dbReference type="GO" id="GO:0005412">
    <property type="term" value="F:D-glucose:sodium symporter activity"/>
    <property type="evidence" value="ECO:0007669"/>
    <property type="project" value="TreeGrafter"/>
</dbReference>
<evidence type="ECO:0000313" key="9">
    <source>
        <dbReference type="Proteomes" id="UP000521922"/>
    </source>
</evidence>
<dbReference type="RefSeq" id="WP_179749976.1">
    <property type="nucleotide sequence ID" value="NZ_BAAAGN010000005.1"/>
</dbReference>
<reference evidence="8 9" key="1">
    <citation type="submission" date="2020-07" db="EMBL/GenBank/DDBJ databases">
        <title>Sequencing the genomes of 1000 actinobacteria strains.</title>
        <authorList>
            <person name="Klenk H.-P."/>
        </authorList>
    </citation>
    <scope>NUCLEOTIDE SEQUENCE [LARGE SCALE GENOMIC DNA]</scope>
    <source>
        <strain evidence="8 9">DSM 7487</strain>
    </source>
</reference>
<sequence length="559" mass="59269">MIALAAAAPQRIDAHLVDYLLVAFYFLIVLGIGLIARRSVSSSLDFLLSGRSLPAWVTGLAFVSANLGATELLGQAANGAQFGEQAFHYYWIGAIPAMVFLALVMMPFYYGSKVRSVPEFLGRRFDAKTQRLQGLLFAIASVLLAGVNLYAMAIVVNALLGWPTWLAIVVAGVIVLAYTFLGGLSAAIYNEVLQFFVIVVTMVPITLVGLHRVGGWDGLVSKLTANGDTNMLQAFPGSDLTGIGSSIGSTFGVVLGLGFVTSFGYWTTNFTEVQRAFSARNAAAAQRTPLIAAVPKVLIALVIIVPGMIAAVLIPGIENLKRGLPSDVTYNDAVPLLLRELLPSGFLGVALAGLLAAFMAGMAANVSSFNTVFTYDLWQDWLRPGRDDAHYLKVGRLVTVIGTALAIGTAFIAAGFSNIMDYIQTLFSFFNVPLFAVFAFGLFWKKLTGSGGFWGLLSGTVSAVFVFVLNQVGVISLSGQGSSFLGGGVATVVAVLIGWMVSRAGTPRPEADLRGLVWSLTPAEVRAVPREAGWYRSPAVLSVIVLVLAVAGYVLFAVV</sequence>
<feature type="transmembrane region" description="Helical" evidence="7">
    <location>
        <begin position="243"/>
        <end position="266"/>
    </location>
</feature>
<feature type="transmembrane region" description="Helical" evidence="7">
    <location>
        <begin position="346"/>
        <end position="373"/>
    </location>
</feature>
<dbReference type="EMBL" id="JACCBB010000001">
    <property type="protein sequence ID" value="NYD21577.1"/>
    <property type="molecule type" value="Genomic_DNA"/>
</dbReference>
<dbReference type="NCBIfam" id="TIGR00813">
    <property type="entry name" value="sss"/>
    <property type="match status" value="1"/>
</dbReference>
<feature type="transmembrane region" description="Helical" evidence="7">
    <location>
        <begin position="422"/>
        <end position="444"/>
    </location>
</feature>
<feature type="transmembrane region" description="Helical" evidence="7">
    <location>
        <begin position="162"/>
        <end position="181"/>
    </location>
</feature>
<gene>
    <name evidence="8" type="ORF">BJ968_001117</name>
</gene>
<dbReference type="Pfam" id="PF00474">
    <property type="entry name" value="SSF"/>
    <property type="match status" value="1"/>
</dbReference>
<keyword evidence="4 7" id="KW-1133">Transmembrane helix</keyword>
<proteinExistence type="inferred from homology"/>
<evidence type="ECO:0000256" key="1">
    <source>
        <dbReference type="ARBA" id="ARBA00004141"/>
    </source>
</evidence>
<feature type="transmembrane region" description="Helical" evidence="7">
    <location>
        <begin position="48"/>
        <end position="69"/>
    </location>
</feature>
<name>A0A7Y9ATJ9_9ACTN</name>
<protein>
    <submittedName>
        <fullName evidence="8">SSS family solute:Na+ symporter</fullName>
    </submittedName>
</protein>